<accession>A0A426ZGC5</accession>
<feature type="region of interest" description="Disordered" evidence="1">
    <location>
        <begin position="40"/>
        <end position="75"/>
    </location>
</feature>
<proteinExistence type="predicted"/>
<dbReference type="EMBL" id="AMZH03006755">
    <property type="protein sequence ID" value="RRT63026.1"/>
    <property type="molecule type" value="Genomic_DNA"/>
</dbReference>
<comment type="caution">
    <text evidence="2">The sequence shown here is derived from an EMBL/GenBank/DDBJ whole genome shotgun (WGS) entry which is preliminary data.</text>
</comment>
<sequence>INYDSEKELQSDVGLESSSSIRLRFEECNGSLPGVRQEFVEGDRETRWEHTGSSSKDDQETRQKFTEDTGKIVGS</sequence>
<feature type="non-terminal residue" evidence="2">
    <location>
        <position position="1"/>
    </location>
</feature>
<evidence type="ECO:0000313" key="2">
    <source>
        <dbReference type="EMBL" id="RRT63026.1"/>
    </source>
</evidence>
<name>A0A426ZGC5_ENSVE</name>
<organism evidence="2 3">
    <name type="scientific">Ensete ventricosum</name>
    <name type="common">Abyssinian banana</name>
    <name type="synonym">Musa ensete</name>
    <dbReference type="NCBI Taxonomy" id="4639"/>
    <lineage>
        <taxon>Eukaryota</taxon>
        <taxon>Viridiplantae</taxon>
        <taxon>Streptophyta</taxon>
        <taxon>Embryophyta</taxon>
        <taxon>Tracheophyta</taxon>
        <taxon>Spermatophyta</taxon>
        <taxon>Magnoliopsida</taxon>
        <taxon>Liliopsida</taxon>
        <taxon>Zingiberales</taxon>
        <taxon>Musaceae</taxon>
        <taxon>Ensete</taxon>
    </lineage>
</organism>
<protein>
    <submittedName>
        <fullName evidence="2">Uncharacterized protein</fullName>
    </submittedName>
</protein>
<gene>
    <name evidence="2" type="ORF">B296_00012283</name>
</gene>
<reference evidence="2 3" key="1">
    <citation type="journal article" date="2014" name="Agronomy (Basel)">
        <title>A Draft Genome Sequence for Ensete ventricosum, the Drought-Tolerant Tree Against Hunger.</title>
        <authorList>
            <person name="Harrison J."/>
            <person name="Moore K.A."/>
            <person name="Paszkiewicz K."/>
            <person name="Jones T."/>
            <person name="Grant M."/>
            <person name="Ambacheew D."/>
            <person name="Muzemil S."/>
            <person name="Studholme D.J."/>
        </authorList>
    </citation>
    <scope>NUCLEOTIDE SEQUENCE [LARGE SCALE GENOMIC DNA]</scope>
</reference>
<evidence type="ECO:0000313" key="3">
    <source>
        <dbReference type="Proteomes" id="UP000287651"/>
    </source>
</evidence>
<evidence type="ECO:0000256" key="1">
    <source>
        <dbReference type="SAM" id="MobiDB-lite"/>
    </source>
</evidence>
<dbReference type="AlphaFoldDB" id="A0A426ZGC5"/>
<dbReference type="Proteomes" id="UP000287651">
    <property type="component" value="Unassembled WGS sequence"/>
</dbReference>